<dbReference type="HAMAP" id="MF_00984">
    <property type="entry name" value="SSB"/>
    <property type="match status" value="1"/>
</dbReference>
<feature type="region of interest" description="Disordered" evidence="4">
    <location>
        <begin position="120"/>
        <end position="156"/>
    </location>
</feature>
<proteinExistence type="inferred from homology"/>
<keyword evidence="6" id="KW-1185">Reference proteome</keyword>
<gene>
    <name evidence="5" type="ORF">GCM10009545_46800</name>
</gene>
<feature type="compositionally biased region" description="Low complexity" evidence="4">
    <location>
        <begin position="123"/>
        <end position="137"/>
    </location>
</feature>
<sequence length="156" mass="16463">MTGLPEITIVGTVVADPEIRYLDSGAVVANFTVAANDRRFDRERGEWVDAGATFLRCSVWRQAAENVVASLTKGTRVLVTGVLRQRSYDKDGEKRYAFDVDASEVAISLRFATATVNKATRTGGAPAAPAGQPDPWGSAPPAPAGASGGLVEEPPF</sequence>
<dbReference type="EMBL" id="BAAAHC010000024">
    <property type="protein sequence ID" value="GAA0538776.1"/>
    <property type="molecule type" value="Genomic_DNA"/>
</dbReference>
<dbReference type="CDD" id="cd04496">
    <property type="entry name" value="SSB_OBF"/>
    <property type="match status" value="1"/>
</dbReference>
<organism evidence="5 6">
    <name type="scientific">Saccharopolyspora thermophila</name>
    <dbReference type="NCBI Taxonomy" id="89367"/>
    <lineage>
        <taxon>Bacteria</taxon>
        <taxon>Bacillati</taxon>
        <taxon>Actinomycetota</taxon>
        <taxon>Actinomycetes</taxon>
        <taxon>Pseudonocardiales</taxon>
        <taxon>Pseudonocardiaceae</taxon>
        <taxon>Saccharopolyspora</taxon>
    </lineage>
</organism>
<evidence type="ECO:0000256" key="3">
    <source>
        <dbReference type="RuleBase" id="RU000524"/>
    </source>
</evidence>
<dbReference type="Pfam" id="PF00436">
    <property type="entry name" value="SSB"/>
    <property type="match status" value="1"/>
</dbReference>
<dbReference type="PANTHER" id="PTHR10302">
    <property type="entry name" value="SINGLE-STRANDED DNA-BINDING PROTEIN"/>
    <property type="match status" value="1"/>
</dbReference>
<dbReference type="InterPro" id="IPR011344">
    <property type="entry name" value="ssDNA-bd"/>
</dbReference>
<evidence type="ECO:0000256" key="4">
    <source>
        <dbReference type="SAM" id="MobiDB-lite"/>
    </source>
</evidence>
<dbReference type="PANTHER" id="PTHR10302:SF27">
    <property type="entry name" value="SINGLE-STRANDED DNA-BINDING PROTEIN"/>
    <property type="match status" value="1"/>
</dbReference>
<evidence type="ECO:0000256" key="2">
    <source>
        <dbReference type="HAMAP-Rule" id="MF_00984"/>
    </source>
</evidence>
<comment type="caution">
    <text evidence="2">Lacks conserved residue(s) required for the propagation of feature annotation.</text>
</comment>
<comment type="caution">
    <text evidence="5">The sequence shown here is derived from an EMBL/GenBank/DDBJ whole genome shotgun (WGS) entry which is preliminary data.</text>
</comment>
<keyword evidence="1 2" id="KW-0238">DNA-binding</keyword>
<name>A0ABP3NBY1_9PSEU</name>
<dbReference type="NCBIfam" id="TIGR00621">
    <property type="entry name" value="ssb"/>
    <property type="match status" value="1"/>
</dbReference>
<dbReference type="InterPro" id="IPR012340">
    <property type="entry name" value="NA-bd_OB-fold"/>
</dbReference>
<dbReference type="SUPFAM" id="SSF50249">
    <property type="entry name" value="Nucleic acid-binding proteins"/>
    <property type="match status" value="1"/>
</dbReference>
<evidence type="ECO:0000313" key="5">
    <source>
        <dbReference type="EMBL" id="GAA0538776.1"/>
    </source>
</evidence>
<dbReference type="GO" id="GO:0003677">
    <property type="term" value="F:DNA binding"/>
    <property type="evidence" value="ECO:0007669"/>
    <property type="project" value="UniProtKB-KW"/>
</dbReference>
<dbReference type="Proteomes" id="UP001500220">
    <property type="component" value="Unassembled WGS sequence"/>
</dbReference>
<protein>
    <recommendedName>
        <fullName evidence="2 3">Single-stranded DNA-binding protein</fullName>
        <shortName evidence="2">SSB</shortName>
    </recommendedName>
</protein>
<dbReference type="RefSeq" id="WP_346074222.1">
    <property type="nucleotide sequence ID" value="NZ_BAAAHC010000024.1"/>
</dbReference>
<dbReference type="InterPro" id="IPR000424">
    <property type="entry name" value="Primosome_PriB/ssb"/>
</dbReference>
<accession>A0ABP3NBY1</accession>
<dbReference type="Gene3D" id="2.40.50.140">
    <property type="entry name" value="Nucleic acid-binding proteins"/>
    <property type="match status" value="1"/>
</dbReference>
<evidence type="ECO:0000256" key="1">
    <source>
        <dbReference type="ARBA" id="ARBA00023125"/>
    </source>
</evidence>
<reference evidence="6" key="1">
    <citation type="journal article" date="2019" name="Int. J. Syst. Evol. Microbiol.">
        <title>The Global Catalogue of Microorganisms (GCM) 10K type strain sequencing project: providing services to taxonomists for standard genome sequencing and annotation.</title>
        <authorList>
            <consortium name="The Broad Institute Genomics Platform"/>
            <consortium name="The Broad Institute Genome Sequencing Center for Infectious Disease"/>
            <person name="Wu L."/>
            <person name="Ma J."/>
        </authorList>
    </citation>
    <scope>NUCLEOTIDE SEQUENCE [LARGE SCALE GENOMIC DNA]</scope>
    <source>
        <strain evidence="6">JCM 10664</strain>
    </source>
</reference>
<comment type="subunit">
    <text evidence="2">Homotetramer.</text>
</comment>
<evidence type="ECO:0000313" key="6">
    <source>
        <dbReference type="Proteomes" id="UP001500220"/>
    </source>
</evidence>
<dbReference type="PROSITE" id="PS50935">
    <property type="entry name" value="SSB"/>
    <property type="match status" value="1"/>
</dbReference>